<dbReference type="Pfam" id="PF01614">
    <property type="entry name" value="IclR_C"/>
    <property type="match status" value="1"/>
</dbReference>
<dbReference type="PANTHER" id="PTHR30136:SF35">
    <property type="entry name" value="HTH-TYPE TRANSCRIPTIONAL REGULATOR RV1719"/>
    <property type="match status" value="1"/>
</dbReference>
<dbReference type="InterPro" id="IPR029016">
    <property type="entry name" value="GAF-like_dom_sf"/>
</dbReference>
<dbReference type="Gene3D" id="3.30.450.40">
    <property type="match status" value="1"/>
</dbReference>
<protein>
    <submittedName>
        <fullName evidence="2">Transcriptional regulator IclR family</fullName>
    </submittedName>
</protein>
<evidence type="ECO:0000313" key="2">
    <source>
        <dbReference type="EMBL" id="GAL29013.1"/>
    </source>
</evidence>
<evidence type="ECO:0000313" key="3">
    <source>
        <dbReference type="Proteomes" id="UP000029223"/>
    </source>
</evidence>
<evidence type="ECO:0000259" key="1">
    <source>
        <dbReference type="PROSITE" id="PS51078"/>
    </source>
</evidence>
<dbReference type="Proteomes" id="UP000029223">
    <property type="component" value="Unassembled WGS sequence"/>
</dbReference>
<gene>
    <name evidence="2" type="ORF">JCM19239_6101</name>
</gene>
<accession>A0ABQ0JJR5</accession>
<dbReference type="PANTHER" id="PTHR30136">
    <property type="entry name" value="HELIX-TURN-HELIX TRANSCRIPTIONAL REGULATOR, ICLR FAMILY"/>
    <property type="match status" value="1"/>
</dbReference>
<dbReference type="SUPFAM" id="SSF55781">
    <property type="entry name" value="GAF domain-like"/>
    <property type="match status" value="1"/>
</dbReference>
<name>A0ABQ0JJR5_9VIBR</name>
<keyword evidence="3" id="KW-1185">Reference proteome</keyword>
<dbReference type="EMBL" id="BBMS01000055">
    <property type="protein sequence ID" value="GAL29013.1"/>
    <property type="molecule type" value="Genomic_DNA"/>
</dbReference>
<proteinExistence type="predicted"/>
<organism evidence="2 3">
    <name type="scientific">Vibrio variabilis</name>
    <dbReference type="NCBI Taxonomy" id="990271"/>
    <lineage>
        <taxon>Bacteria</taxon>
        <taxon>Pseudomonadati</taxon>
        <taxon>Pseudomonadota</taxon>
        <taxon>Gammaproteobacteria</taxon>
        <taxon>Vibrionales</taxon>
        <taxon>Vibrionaceae</taxon>
        <taxon>Vibrio</taxon>
    </lineage>
</organism>
<dbReference type="InterPro" id="IPR014757">
    <property type="entry name" value="Tscrpt_reg_IclR_C"/>
</dbReference>
<feature type="domain" description="IclR-ED" evidence="1">
    <location>
        <begin position="19"/>
        <end position="187"/>
    </location>
</feature>
<reference evidence="3" key="1">
    <citation type="submission" date="2014-09" db="EMBL/GenBank/DDBJ databases">
        <title>Vibrio variabilis JCM 19239. (C206) whole genome shotgun sequence.</title>
        <authorList>
            <person name="Sawabe T."/>
            <person name="Meirelles P."/>
            <person name="Nakanishi M."/>
            <person name="Sayaka M."/>
            <person name="Hattori M."/>
            <person name="Ohkuma M."/>
        </authorList>
    </citation>
    <scope>NUCLEOTIDE SEQUENCE [LARGE SCALE GENOMIC DNA]</scope>
    <source>
        <strain evidence="3">JCM 19239</strain>
    </source>
</reference>
<sequence>MSALGYVSKVDGGYTLGLRLKELSKPLEQRDEQIRRHFIDLIKSMAQLTNNTAYLAVPSGVKEYLYIDAIERDNPLTIRSPRGRREGLTTSAIGKVFLAFDDDLKRTLRVQGELSAELERELSEVKDNGYALDLEQAEPNLNCLAIPLFWKGKLVAAAGICGAASDLTSSRLIHFAGVLSPKHTSIR</sequence>
<reference evidence="3" key="2">
    <citation type="submission" date="2014-09" db="EMBL/GenBank/DDBJ databases">
        <authorList>
            <consortium name="NBRP consortium"/>
            <person name="Sawabe T."/>
            <person name="Meirelles P."/>
            <person name="Nakanishi M."/>
            <person name="Sayaka M."/>
            <person name="Hattori M."/>
            <person name="Ohkuma M."/>
        </authorList>
    </citation>
    <scope>NUCLEOTIDE SEQUENCE [LARGE SCALE GENOMIC DNA]</scope>
    <source>
        <strain evidence="3">JCM 19239</strain>
    </source>
</reference>
<dbReference type="PROSITE" id="PS51078">
    <property type="entry name" value="ICLR_ED"/>
    <property type="match status" value="1"/>
</dbReference>
<dbReference type="InterPro" id="IPR050707">
    <property type="entry name" value="HTH_MetabolicPath_Reg"/>
</dbReference>
<comment type="caution">
    <text evidence="2">The sequence shown here is derived from an EMBL/GenBank/DDBJ whole genome shotgun (WGS) entry which is preliminary data.</text>
</comment>